<name>A0AAW1UYB6_9CUCU</name>
<keyword evidence="3" id="KW-1185">Reference proteome</keyword>
<reference evidence="2 3" key="1">
    <citation type="submission" date="2023-03" db="EMBL/GenBank/DDBJ databases">
        <title>Genome insight into feeding habits of ladybird beetles.</title>
        <authorList>
            <person name="Li H.-S."/>
            <person name="Huang Y.-H."/>
            <person name="Pang H."/>
        </authorList>
    </citation>
    <scope>NUCLEOTIDE SEQUENCE [LARGE SCALE GENOMIC DNA]</scope>
    <source>
        <strain evidence="2">SYSU_2023b</strain>
        <tissue evidence="2">Whole body</tissue>
    </source>
</reference>
<feature type="chain" id="PRO_5043676962" evidence="1">
    <location>
        <begin position="19"/>
        <end position="119"/>
    </location>
</feature>
<dbReference type="EMBL" id="JARQZJ010000094">
    <property type="protein sequence ID" value="KAK9885002.1"/>
    <property type="molecule type" value="Genomic_DNA"/>
</dbReference>
<evidence type="ECO:0000313" key="2">
    <source>
        <dbReference type="EMBL" id="KAK9885002.1"/>
    </source>
</evidence>
<evidence type="ECO:0000313" key="3">
    <source>
        <dbReference type="Proteomes" id="UP001431783"/>
    </source>
</evidence>
<feature type="signal peptide" evidence="1">
    <location>
        <begin position="1"/>
        <end position="18"/>
    </location>
</feature>
<gene>
    <name evidence="2" type="ORF">WA026_009231</name>
</gene>
<dbReference type="AlphaFoldDB" id="A0AAW1UYB6"/>
<comment type="caution">
    <text evidence="2">The sequence shown here is derived from an EMBL/GenBank/DDBJ whole genome shotgun (WGS) entry which is preliminary data.</text>
</comment>
<sequence>MKIAYYLILIVLLENILTYSKQCARKSRGLKKKINRISVRKILFELSGQCGPTYETVKTYLTVIEELKRKNESNIVKHLILRRFENDSVKFVKSVQEDRLSGDSGNDSTWEHCFETSLS</sequence>
<protein>
    <submittedName>
        <fullName evidence="2">Uncharacterized protein</fullName>
    </submittedName>
</protein>
<keyword evidence="1" id="KW-0732">Signal</keyword>
<proteinExistence type="predicted"/>
<accession>A0AAW1UYB6</accession>
<organism evidence="2 3">
    <name type="scientific">Henosepilachna vigintioctopunctata</name>
    <dbReference type="NCBI Taxonomy" id="420089"/>
    <lineage>
        <taxon>Eukaryota</taxon>
        <taxon>Metazoa</taxon>
        <taxon>Ecdysozoa</taxon>
        <taxon>Arthropoda</taxon>
        <taxon>Hexapoda</taxon>
        <taxon>Insecta</taxon>
        <taxon>Pterygota</taxon>
        <taxon>Neoptera</taxon>
        <taxon>Endopterygota</taxon>
        <taxon>Coleoptera</taxon>
        <taxon>Polyphaga</taxon>
        <taxon>Cucujiformia</taxon>
        <taxon>Coccinelloidea</taxon>
        <taxon>Coccinellidae</taxon>
        <taxon>Epilachninae</taxon>
        <taxon>Epilachnini</taxon>
        <taxon>Henosepilachna</taxon>
    </lineage>
</organism>
<dbReference type="Proteomes" id="UP001431783">
    <property type="component" value="Unassembled WGS sequence"/>
</dbReference>
<evidence type="ECO:0000256" key="1">
    <source>
        <dbReference type="SAM" id="SignalP"/>
    </source>
</evidence>